<sequence length="95" mass="10494">MLGKNKIAIIAVVIFLLLMLSYNVFFKSETVSLPDESSATLIGEDLIKIFNELKAVTLDQSIFSSKGYLLLTDFSKSVPQQAIGRPNPFNVIGRD</sequence>
<accession>A0A1G2UQ20</accession>
<evidence type="ECO:0000313" key="1">
    <source>
        <dbReference type="EMBL" id="OHB11491.1"/>
    </source>
</evidence>
<dbReference type="AlphaFoldDB" id="A0A1G2UQ20"/>
<dbReference type="Proteomes" id="UP000177202">
    <property type="component" value="Unassembled WGS sequence"/>
</dbReference>
<evidence type="ECO:0000313" key="2">
    <source>
        <dbReference type="Proteomes" id="UP000177202"/>
    </source>
</evidence>
<reference evidence="1 2" key="1">
    <citation type="journal article" date="2016" name="Nat. Commun.">
        <title>Thousands of microbial genomes shed light on interconnected biogeochemical processes in an aquifer system.</title>
        <authorList>
            <person name="Anantharaman K."/>
            <person name="Brown C.T."/>
            <person name="Hug L.A."/>
            <person name="Sharon I."/>
            <person name="Castelle C.J."/>
            <person name="Probst A.J."/>
            <person name="Thomas B.C."/>
            <person name="Singh A."/>
            <person name="Wilkins M.J."/>
            <person name="Karaoz U."/>
            <person name="Brodie E.L."/>
            <person name="Williams K.H."/>
            <person name="Hubbard S.S."/>
            <person name="Banfield J.F."/>
        </authorList>
    </citation>
    <scope>NUCLEOTIDE SEQUENCE [LARGE SCALE GENOMIC DNA]</scope>
</reference>
<protein>
    <submittedName>
        <fullName evidence="1">Uncharacterized protein</fullName>
    </submittedName>
</protein>
<gene>
    <name evidence="1" type="ORF">A3H60_02545</name>
</gene>
<dbReference type="EMBL" id="MHWP01000002">
    <property type="protein sequence ID" value="OHB11491.1"/>
    <property type="molecule type" value="Genomic_DNA"/>
</dbReference>
<dbReference type="STRING" id="1802772.A3H60_02545"/>
<name>A0A1G2UQ20_9BACT</name>
<comment type="caution">
    <text evidence="1">The sequence shown here is derived from an EMBL/GenBank/DDBJ whole genome shotgun (WGS) entry which is preliminary data.</text>
</comment>
<organism evidence="1 2">
    <name type="scientific">Candidatus Zambryskibacteria bacterium RIFCSPLOWO2_02_FULL_44_12b</name>
    <dbReference type="NCBI Taxonomy" id="1802772"/>
    <lineage>
        <taxon>Bacteria</taxon>
        <taxon>Candidatus Zambryskiibacteriota</taxon>
    </lineage>
</organism>
<proteinExistence type="predicted"/>